<reference evidence="4 6" key="1">
    <citation type="submission" date="2020-06" db="EMBL/GenBank/DDBJ databases">
        <title>Description of novel acetic acid bacteria.</title>
        <authorList>
            <person name="Sombolestani A."/>
        </authorList>
    </citation>
    <scope>NUCLEOTIDE SEQUENCE [LARGE SCALE GENOMIC DNA]</scope>
    <source>
        <strain evidence="4 6">LMG 26838</strain>
    </source>
</reference>
<comment type="cofactor">
    <cofactor evidence="2">
        <name>Mg(2+)</name>
        <dbReference type="ChEBI" id="CHEBI:18420"/>
    </cofactor>
</comment>
<dbReference type="AlphaFoldDB" id="A0A850NTQ5"/>
<sequence>MSVRAGSFEAERFATRDLDGLIDLLRETAQVEILPRFRNLGADDIRTKTGPLDPVTIADEAAEARIATELSKRWPSALIVGEEGCARDASVLGQLAGAELAFVLDPIDGTANFAAGVPLFATMLAVVMRGETVAGLIHDPLGDETILGMRGGGAVLRTADGKETRLSVSRQTDPAQMSGKAGWRYLPAPLGARVASNLAHVAASWDYRCAAYEYRVAICGTADFLLYGRMMPWDHLAGTLLYGEAGGHVARFDGSAYRGEREGGLLCAPDVASWQALHRTLLG</sequence>
<evidence type="ECO:0000313" key="5">
    <source>
        <dbReference type="Proteomes" id="UP000557688"/>
    </source>
</evidence>
<feature type="binding site" evidence="2">
    <location>
        <position position="105"/>
    </location>
    <ligand>
        <name>Mg(2+)</name>
        <dbReference type="ChEBI" id="CHEBI:18420"/>
        <label>1</label>
        <note>catalytic</note>
    </ligand>
</feature>
<dbReference type="PRINTS" id="PR00377">
    <property type="entry name" value="IMPHPHTASES"/>
</dbReference>
<evidence type="ECO:0000313" key="3">
    <source>
        <dbReference type="EMBL" id="MBB3175333.1"/>
    </source>
</evidence>
<dbReference type="EMBL" id="JABXXQ010000214">
    <property type="protein sequence ID" value="NVN30765.1"/>
    <property type="molecule type" value="Genomic_DNA"/>
</dbReference>
<dbReference type="Proteomes" id="UP000565205">
    <property type="component" value="Unassembled WGS sequence"/>
</dbReference>
<keyword evidence="5" id="KW-1185">Reference proteome</keyword>
<evidence type="ECO:0000313" key="6">
    <source>
        <dbReference type="Proteomes" id="UP000565205"/>
    </source>
</evidence>
<comment type="similarity">
    <text evidence="1">Belongs to the inositol monophosphatase superfamily.</text>
</comment>
<dbReference type="Pfam" id="PF00459">
    <property type="entry name" value="Inositol_P"/>
    <property type="match status" value="1"/>
</dbReference>
<dbReference type="EMBL" id="JACHXV010000026">
    <property type="protein sequence ID" value="MBB3175333.1"/>
    <property type="molecule type" value="Genomic_DNA"/>
</dbReference>
<feature type="binding site" evidence="2">
    <location>
        <position position="234"/>
    </location>
    <ligand>
        <name>Mg(2+)</name>
        <dbReference type="ChEBI" id="CHEBI:18420"/>
        <label>1</label>
        <note>catalytic</note>
    </ligand>
</feature>
<accession>A0A850NTQ5</accession>
<feature type="binding site" evidence="2">
    <location>
        <position position="108"/>
    </location>
    <ligand>
        <name>Mg(2+)</name>
        <dbReference type="ChEBI" id="CHEBI:18420"/>
        <label>1</label>
        <note>catalytic</note>
    </ligand>
</feature>
<dbReference type="GO" id="GO:0006020">
    <property type="term" value="P:inositol metabolic process"/>
    <property type="evidence" value="ECO:0007669"/>
    <property type="project" value="TreeGrafter"/>
</dbReference>
<dbReference type="GO" id="GO:0008934">
    <property type="term" value="F:inositol monophosphate 1-phosphatase activity"/>
    <property type="evidence" value="ECO:0007669"/>
    <property type="project" value="TreeGrafter"/>
</dbReference>
<feature type="binding site" evidence="2">
    <location>
        <position position="107"/>
    </location>
    <ligand>
        <name>Mg(2+)</name>
        <dbReference type="ChEBI" id="CHEBI:18420"/>
        <label>1</label>
        <note>catalytic</note>
    </ligand>
</feature>
<feature type="binding site" evidence="2">
    <location>
        <position position="82"/>
    </location>
    <ligand>
        <name>Mg(2+)</name>
        <dbReference type="ChEBI" id="CHEBI:18420"/>
        <label>1</label>
        <note>catalytic</note>
    </ligand>
</feature>
<evidence type="ECO:0000256" key="2">
    <source>
        <dbReference type="PIRSR" id="PIRSR600760-2"/>
    </source>
</evidence>
<keyword evidence="2" id="KW-0479">Metal-binding</keyword>
<keyword evidence="2" id="KW-0460">Magnesium</keyword>
<proteinExistence type="inferred from homology"/>
<name>A0A850NTQ5_9PROT</name>
<dbReference type="GO" id="GO:0007165">
    <property type="term" value="P:signal transduction"/>
    <property type="evidence" value="ECO:0007669"/>
    <property type="project" value="TreeGrafter"/>
</dbReference>
<dbReference type="Gene3D" id="3.40.190.80">
    <property type="match status" value="1"/>
</dbReference>
<evidence type="ECO:0000256" key="1">
    <source>
        <dbReference type="ARBA" id="ARBA00009759"/>
    </source>
</evidence>
<dbReference type="SUPFAM" id="SSF56655">
    <property type="entry name" value="Carbohydrate phosphatase"/>
    <property type="match status" value="1"/>
</dbReference>
<dbReference type="InterPro" id="IPR000760">
    <property type="entry name" value="Inositol_monophosphatase-like"/>
</dbReference>
<reference evidence="3 5" key="2">
    <citation type="submission" date="2020-08" db="EMBL/GenBank/DDBJ databases">
        <title>Genomic Encyclopedia of Type Strains, Phase III (KMG-III): the genomes of soil and plant-associated and newly described type strains.</title>
        <authorList>
            <person name="Whitman W."/>
        </authorList>
    </citation>
    <scope>NUCLEOTIDE SEQUENCE [LARGE SCALE GENOMIC DNA]</scope>
    <source>
        <strain evidence="3 5">CECT 8088</strain>
    </source>
</reference>
<dbReference type="RefSeq" id="WP_176624561.1">
    <property type="nucleotide sequence ID" value="NZ_JABXXQ010000214.1"/>
</dbReference>
<evidence type="ECO:0000313" key="4">
    <source>
        <dbReference type="EMBL" id="NVN30765.1"/>
    </source>
</evidence>
<dbReference type="PANTHER" id="PTHR20854">
    <property type="entry name" value="INOSITOL MONOPHOSPHATASE"/>
    <property type="match status" value="1"/>
</dbReference>
<gene>
    <name evidence="3" type="ORF">FHR90_003187</name>
    <name evidence="4" type="ORF">HUK83_10535</name>
</gene>
<organism evidence="4 6">
    <name type="scientific">Endobacter medicaginis</name>
    <dbReference type="NCBI Taxonomy" id="1181271"/>
    <lineage>
        <taxon>Bacteria</taxon>
        <taxon>Pseudomonadati</taxon>
        <taxon>Pseudomonadota</taxon>
        <taxon>Alphaproteobacteria</taxon>
        <taxon>Acetobacterales</taxon>
        <taxon>Acetobacteraceae</taxon>
        <taxon>Endobacter</taxon>
    </lineage>
</organism>
<comment type="caution">
    <text evidence="4">The sequence shown here is derived from an EMBL/GenBank/DDBJ whole genome shotgun (WGS) entry which is preliminary data.</text>
</comment>
<dbReference type="PANTHER" id="PTHR20854:SF4">
    <property type="entry name" value="INOSITOL-1-MONOPHOSPHATASE-RELATED"/>
    <property type="match status" value="1"/>
</dbReference>
<dbReference type="Gene3D" id="3.30.540.10">
    <property type="entry name" value="Fructose-1,6-Bisphosphatase, subunit A, domain 1"/>
    <property type="match status" value="1"/>
</dbReference>
<dbReference type="Proteomes" id="UP000557688">
    <property type="component" value="Unassembled WGS sequence"/>
</dbReference>
<protein>
    <submittedName>
        <fullName evidence="3 4">Inositol monophosphatase</fullName>
    </submittedName>
</protein>
<dbReference type="GO" id="GO:0046872">
    <property type="term" value="F:metal ion binding"/>
    <property type="evidence" value="ECO:0007669"/>
    <property type="project" value="UniProtKB-KW"/>
</dbReference>